<evidence type="ECO:0000313" key="2">
    <source>
        <dbReference type="Proteomes" id="UP000321922"/>
    </source>
</evidence>
<organism evidence="1 2">
    <name type="scientific">Vibrio sagamiensis NBRC 104589</name>
    <dbReference type="NCBI Taxonomy" id="1219064"/>
    <lineage>
        <taxon>Bacteria</taxon>
        <taxon>Pseudomonadati</taxon>
        <taxon>Pseudomonadota</taxon>
        <taxon>Gammaproteobacteria</taxon>
        <taxon>Vibrionales</taxon>
        <taxon>Vibrionaceae</taxon>
        <taxon>Vibrio</taxon>
    </lineage>
</organism>
<name>A0A511QJT7_9VIBR</name>
<accession>A0A511QJT7</accession>
<proteinExistence type="predicted"/>
<protein>
    <submittedName>
        <fullName evidence="1">Uncharacterized protein</fullName>
    </submittedName>
</protein>
<sequence>MQQAPHEHNYNYGPGYSAGRETMNKISELNDLLIMNTCLRSLSIHMNPNDFSYEILLVSSKTEDANSGQVSVFF</sequence>
<gene>
    <name evidence="1" type="ORF">VSA01S_37020</name>
</gene>
<evidence type="ECO:0000313" key="1">
    <source>
        <dbReference type="EMBL" id="GEM77590.1"/>
    </source>
</evidence>
<keyword evidence="2" id="KW-1185">Reference proteome</keyword>
<dbReference type="Proteomes" id="UP000321922">
    <property type="component" value="Unassembled WGS sequence"/>
</dbReference>
<reference evidence="1 2" key="1">
    <citation type="submission" date="2019-07" db="EMBL/GenBank/DDBJ databases">
        <title>Whole genome shotgun sequence of Vibrio sagamiensis NBRC 104589.</title>
        <authorList>
            <person name="Hosoyama A."/>
            <person name="Uohara A."/>
            <person name="Ohji S."/>
            <person name="Ichikawa N."/>
        </authorList>
    </citation>
    <scope>NUCLEOTIDE SEQUENCE [LARGE SCALE GENOMIC DNA]</scope>
    <source>
        <strain evidence="1 2">NBRC 104589</strain>
    </source>
</reference>
<comment type="caution">
    <text evidence="1">The sequence shown here is derived from an EMBL/GenBank/DDBJ whole genome shotgun (WGS) entry which is preliminary data.</text>
</comment>
<dbReference type="AlphaFoldDB" id="A0A511QJT7"/>
<dbReference type="EMBL" id="BJXJ01000068">
    <property type="protein sequence ID" value="GEM77590.1"/>
    <property type="molecule type" value="Genomic_DNA"/>
</dbReference>
<dbReference type="RefSeq" id="WP_039982710.1">
    <property type="nucleotide sequence ID" value="NZ_BAOJ01000132.1"/>
</dbReference>